<comment type="caution">
    <text evidence="8">The sequence shown here is derived from an EMBL/GenBank/DDBJ whole genome shotgun (WGS) entry which is preliminary data.</text>
</comment>
<dbReference type="Gene3D" id="3.30.890.10">
    <property type="entry name" value="Methyl-cpg-binding Protein 2, Chain A"/>
    <property type="match status" value="1"/>
</dbReference>
<dbReference type="GO" id="GO:0008327">
    <property type="term" value="F:methyl-CpG binding"/>
    <property type="evidence" value="ECO:0007669"/>
    <property type="project" value="TreeGrafter"/>
</dbReference>
<dbReference type="GO" id="GO:0006346">
    <property type="term" value="P:DNA methylation-dependent constitutive heterochromatin formation"/>
    <property type="evidence" value="ECO:0007669"/>
    <property type="project" value="TreeGrafter"/>
</dbReference>
<keyword evidence="2" id="KW-0805">Transcription regulation</keyword>
<dbReference type="Pfam" id="PF14048">
    <property type="entry name" value="MBD_C"/>
    <property type="match status" value="1"/>
</dbReference>
<accession>A0A5J4NHK7</accession>
<evidence type="ECO:0000256" key="4">
    <source>
        <dbReference type="ARBA" id="ARBA00023163"/>
    </source>
</evidence>
<evidence type="ECO:0000313" key="8">
    <source>
        <dbReference type="EMBL" id="KAA3674924.1"/>
    </source>
</evidence>
<keyword evidence="5" id="KW-0539">Nucleus</keyword>
<evidence type="ECO:0000256" key="5">
    <source>
        <dbReference type="ARBA" id="ARBA00023242"/>
    </source>
</evidence>
<dbReference type="SMART" id="SM00391">
    <property type="entry name" value="MBD"/>
    <property type="match status" value="1"/>
</dbReference>
<dbReference type="InterPro" id="IPR025884">
    <property type="entry name" value="MeCpG-bd_2/3_C_dom"/>
</dbReference>
<evidence type="ECO:0000256" key="1">
    <source>
        <dbReference type="ARBA" id="ARBA00004123"/>
    </source>
</evidence>
<dbReference type="InterPro" id="IPR016177">
    <property type="entry name" value="DNA-bd_dom_sf"/>
</dbReference>
<reference evidence="8 9" key="1">
    <citation type="journal article" date="2019" name="Gigascience">
        <title>Whole-genome sequence of the oriental lung fluke Paragonimus westermani.</title>
        <authorList>
            <person name="Oey H."/>
            <person name="Zakrzewski M."/>
            <person name="Narain K."/>
            <person name="Devi K.R."/>
            <person name="Agatsuma T."/>
            <person name="Nawaratna S."/>
            <person name="Gobert G.N."/>
            <person name="Jones M.K."/>
            <person name="Ragan M.A."/>
            <person name="McManus D.P."/>
            <person name="Krause L."/>
        </authorList>
    </citation>
    <scope>NUCLEOTIDE SEQUENCE [LARGE SCALE GENOMIC DNA]</scope>
    <source>
        <strain evidence="8 9">IND2009</strain>
    </source>
</reference>
<proteinExistence type="predicted"/>
<feature type="domain" description="MBD" evidence="7">
    <location>
        <begin position="31"/>
        <end position="99"/>
    </location>
</feature>
<protein>
    <submittedName>
        <fullName evidence="8">Methyl-CpG-binding domain protein 2</fullName>
    </submittedName>
</protein>
<evidence type="ECO:0000256" key="2">
    <source>
        <dbReference type="ARBA" id="ARBA00023015"/>
    </source>
</evidence>
<dbReference type="EMBL" id="QNGE01002823">
    <property type="protein sequence ID" value="KAA3674924.1"/>
    <property type="molecule type" value="Genomic_DNA"/>
</dbReference>
<dbReference type="Pfam" id="PF01429">
    <property type="entry name" value="MBD"/>
    <property type="match status" value="1"/>
</dbReference>
<dbReference type="CDD" id="cd01396">
    <property type="entry name" value="MeCP2_MBD"/>
    <property type="match status" value="1"/>
</dbReference>
<dbReference type="PANTHER" id="PTHR12396">
    <property type="entry name" value="METHYL-CPG BINDING PROTEIN, MBD"/>
    <property type="match status" value="1"/>
</dbReference>
<comment type="subcellular location">
    <subcellularLocation>
        <location evidence="1">Nucleus</location>
    </subcellularLocation>
</comment>
<dbReference type="SUPFAM" id="SSF54171">
    <property type="entry name" value="DNA-binding domain"/>
    <property type="match status" value="1"/>
</dbReference>
<dbReference type="InterPro" id="IPR001739">
    <property type="entry name" value="Methyl_CpG_DNA-bd"/>
</dbReference>
<evidence type="ECO:0000256" key="3">
    <source>
        <dbReference type="ARBA" id="ARBA00023125"/>
    </source>
</evidence>
<dbReference type="Proteomes" id="UP000324629">
    <property type="component" value="Unassembled WGS sequence"/>
</dbReference>
<keyword evidence="4" id="KW-0804">Transcription</keyword>
<evidence type="ECO:0000313" key="9">
    <source>
        <dbReference type="Proteomes" id="UP000324629"/>
    </source>
</evidence>
<keyword evidence="9" id="KW-1185">Reference proteome</keyword>
<organism evidence="8 9">
    <name type="scientific">Paragonimus westermani</name>
    <dbReference type="NCBI Taxonomy" id="34504"/>
    <lineage>
        <taxon>Eukaryota</taxon>
        <taxon>Metazoa</taxon>
        <taxon>Spiralia</taxon>
        <taxon>Lophotrochozoa</taxon>
        <taxon>Platyhelminthes</taxon>
        <taxon>Trematoda</taxon>
        <taxon>Digenea</taxon>
        <taxon>Plagiorchiida</taxon>
        <taxon>Troglotremata</taxon>
        <taxon>Troglotrematidae</taxon>
        <taxon>Paragonimus</taxon>
    </lineage>
</organism>
<sequence length="309" mass="34505">MLNHQSNQPKRNVYINVPKISTAVAPPSASNGQSQVIPISLPAGWRREECTRPSGLGTGKTDVFYISPSGQKFRTKQEMKAILGDACDLTLFDWRSGKFLAPSQKVRRPDDGSDPTPSKVPRVDGCSVLTRRTNPPETFVPVIIRSHPECKRTDVRNAQHETPHQVRLSTHDERDHCLIQLFWEKRFTGRHAVDPDTGEAFKPLNLPNTIQTAGVPGYHPAQMVQSLVNAIASRTSPITGQEKSSAAIEKSPCVAVNPLQPMIQTYIVSDEDIRQQEMRVKELRRKLAIARSRLNPVSVETMKPYHAHT</sequence>
<gene>
    <name evidence="8" type="ORF">DEA37_0014226</name>
</gene>
<feature type="region of interest" description="Disordered" evidence="6">
    <location>
        <begin position="103"/>
        <end position="124"/>
    </location>
</feature>
<evidence type="ECO:0000259" key="7">
    <source>
        <dbReference type="PROSITE" id="PS50982"/>
    </source>
</evidence>
<dbReference type="PANTHER" id="PTHR12396:SF0">
    <property type="entry name" value="METHYL-CPG BINDING DOMAIN PROTEIN-LIKE, ISOFORM C"/>
    <property type="match status" value="1"/>
</dbReference>
<keyword evidence="3" id="KW-0238">DNA-binding</keyword>
<dbReference type="PROSITE" id="PS50982">
    <property type="entry name" value="MBD"/>
    <property type="match status" value="1"/>
</dbReference>
<dbReference type="AlphaFoldDB" id="A0A5J4NHK7"/>
<evidence type="ECO:0000256" key="6">
    <source>
        <dbReference type="SAM" id="MobiDB-lite"/>
    </source>
</evidence>
<dbReference type="GO" id="GO:0005654">
    <property type="term" value="C:nucleoplasm"/>
    <property type="evidence" value="ECO:0007669"/>
    <property type="project" value="UniProtKB-ARBA"/>
</dbReference>
<name>A0A5J4NHK7_9TREM</name>
<dbReference type="GO" id="GO:0000122">
    <property type="term" value="P:negative regulation of transcription by RNA polymerase II"/>
    <property type="evidence" value="ECO:0007669"/>
    <property type="project" value="TreeGrafter"/>
</dbReference>